<dbReference type="AlphaFoldDB" id="A0A1B9AAQ5"/>
<name>A0A1B9AAQ5_9BACI</name>
<evidence type="ECO:0000256" key="1">
    <source>
        <dbReference type="ARBA" id="ARBA00006754"/>
    </source>
</evidence>
<keyword evidence="6" id="KW-1185">Reference proteome</keyword>
<feature type="domain" description="Putative sugar diacid recognition" evidence="2">
    <location>
        <begin position="5"/>
        <end position="136"/>
    </location>
</feature>
<evidence type="ECO:0000259" key="3">
    <source>
        <dbReference type="Pfam" id="PF13556"/>
    </source>
</evidence>
<comment type="similarity">
    <text evidence="1">Belongs to the CdaR family.</text>
</comment>
<dbReference type="Gene3D" id="1.10.10.2840">
    <property type="entry name" value="PucR C-terminal helix-turn-helix domain"/>
    <property type="match status" value="1"/>
</dbReference>
<protein>
    <recommendedName>
        <fullName evidence="7">Carbohydrate diacid regulator</fullName>
    </recommendedName>
</protein>
<evidence type="ECO:0008006" key="7">
    <source>
        <dbReference type="Google" id="ProtNLM"/>
    </source>
</evidence>
<comment type="caution">
    <text evidence="5">The sequence shown here is derived from an EMBL/GenBank/DDBJ whole genome shotgun (WGS) entry which is preliminary data.</text>
</comment>
<dbReference type="PANTHER" id="PTHR33744:SF15">
    <property type="entry name" value="CARBOHYDRATE DIACID REGULATOR"/>
    <property type="match status" value="1"/>
</dbReference>
<dbReference type="Proteomes" id="UP000092578">
    <property type="component" value="Unassembled WGS sequence"/>
</dbReference>
<dbReference type="Pfam" id="PF17853">
    <property type="entry name" value="GGDEF_2"/>
    <property type="match status" value="1"/>
</dbReference>
<dbReference type="PANTHER" id="PTHR33744">
    <property type="entry name" value="CARBOHYDRATE DIACID REGULATOR"/>
    <property type="match status" value="1"/>
</dbReference>
<dbReference type="EMBL" id="MAYT01000032">
    <property type="protein sequence ID" value="OCA80933.1"/>
    <property type="molecule type" value="Genomic_DNA"/>
</dbReference>
<organism evidence="5 6">
    <name type="scientific">Pseudobacillus wudalianchiensis</name>
    <dbReference type="NCBI Taxonomy" id="1743143"/>
    <lineage>
        <taxon>Bacteria</taxon>
        <taxon>Bacillati</taxon>
        <taxon>Bacillota</taxon>
        <taxon>Bacilli</taxon>
        <taxon>Bacillales</taxon>
        <taxon>Bacillaceae</taxon>
        <taxon>Pseudobacillus</taxon>
    </lineage>
</organism>
<sequence length="400" mass="45624">MKFFEQIAQSIVEKASAALDVSMSITDAKGTIIGCNNVDRLGSYHVVTEEVTKAGRSVIFTKENVAGRENVLPGVATPIRFQQQIIGVLGIIGEPDEVGKYVEFVRTHVEMLLQESFRTETFYLQMKTTELFIQHLIHFKEWDNEGTLQNYCEMSGFHFDRPRMCILIDIEALQTAKREKKAVRISQYDLFQIISNYLEDHAQDIISPINPGQWIVLKYIDHYDLSKARRQCEQALRALKKFLQNQNAPSYVSIAYGKSYEGFAGVSRSYQQALQTLSTGKQNKKSASGVYAFDDWTILLNALIQEIKPAFAETLADYVEKLLSHSNAPVLVESFLVYCEQGLNVSRAARKLFVHRNTLLYRLNQLNEILSIDTQSFEQSMLLYMALKQNKAMKQPMQVT</sequence>
<evidence type="ECO:0000313" key="5">
    <source>
        <dbReference type="EMBL" id="OCA80933.1"/>
    </source>
</evidence>
<dbReference type="InterPro" id="IPR041522">
    <property type="entry name" value="CdaR_GGDEF"/>
</dbReference>
<proteinExistence type="inferred from homology"/>
<dbReference type="InterPro" id="IPR008599">
    <property type="entry name" value="Diacid_rec"/>
</dbReference>
<feature type="domain" description="PucR C-terminal helix-turn-helix" evidence="3">
    <location>
        <begin position="331"/>
        <end position="388"/>
    </location>
</feature>
<dbReference type="RefSeq" id="WP_065412377.1">
    <property type="nucleotide sequence ID" value="NZ_MAYT01000032.1"/>
</dbReference>
<accession>A0A1B9AAQ5</accession>
<dbReference type="InterPro" id="IPR051448">
    <property type="entry name" value="CdaR-like_regulators"/>
</dbReference>
<dbReference type="InterPro" id="IPR025736">
    <property type="entry name" value="PucR_C-HTH_dom"/>
</dbReference>
<evidence type="ECO:0000313" key="6">
    <source>
        <dbReference type="Proteomes" id="UP000092578"/>
    </source>
</evidence>
<reference evidence="6" key="1">
    <citation type="submission" date="2016-05" db="EMBL/GenBank/DDBJ databases">
        <authorList>
            <person name="Liu B."/>
            <person name="Wang J."/>
            <person name="Zhu Y."/>
            <person name="Liu G."/>
            <person name="Chen Q."/>
            <person name="Chen Z."/>
            <person name="Lan J."/>
            <person name="Che J."/>
            <person name="Ge C."/>
            <person name="Shi H."/>
            <person name="Pan Z."/>
            <person name="Liu X."/>
        </authorList>
    </citation>
    <scope>NUCLEOTIDE SEQUENCE [LARGE SCALE GENOMIC DNA]</scope>
    <source>
        <strain evidence="6">FJAT-27215</strain>
    </source>
</reference>
<feature type="domain" description="CdaR GGDEF-like" evidence="4">
    <location>
        <begin position="145"/>
        <end position="278"/>
    </location>
</feature>
<dbReference type="Pfam" id="PF05651">
    <property type="entry name" value="Diacid_rec"/>
    <property type="match status" value="1"/>
</dbReference>
<evidence type="ECO:0000259" key="4">
    <source>
        <dbReference type="Pfam" id="PF17853"/>
    </source>
</evidence>
<dbReference type="Pfam" id="PF13556">
    <property type="entry name" value="HTH_30"/>
    <property type="match status" value="1"/>
</dbReference>
<gene>
    <name evidence="5" type="ORF">A8F95_17680</name>
</gene>
<evidence type="ECO:0000259" key="2">
    <source>
        <dbReference type="Pfam" id="PF05651"/>
    </source>
</evidence>
<dbReference type="InterPro" id="IPR042070">
    <property type="entry name" value="PucR_C-HTH_sf"/>
</dbReference>